<keyword evidence="2" id="KW-1185">Reference proteome</keyword>
<dbReference type="Proteomes" id="UP000218418">
    <property type="component" value="Chromosome"/>
</dbReference>
<evidence type="ECO:0000313" key="2">
    <source>
        <dbReference type="Proteomes" id="UP000218418"/>
    </source>
</evidence>
<accession>A0A1Z4LTU7</accession>
<dbReference type="InterPro" id="IPR014951">
    <property type="entry name" value="DUF1822"/>
</dbReference>
<evidence type="ECO:0008006" key="3">
    <source>
        <dbReference type="Google" id="ProtNLM"/>
    </source>
</evidence>
<evidence type="ECO:0000313" key="1">
    <source>
        <dbReference type="EMBL" id="BAY84652.1"/>
    </source>
</evidence>
<dbReference type="OrthoDB" id="512705at2"/>
<dbReference type="EMBL" id="AP018227">
    <property type="protein sequence ID" value="BAY84652.1"/>
    <property type="molecule type" value="Genomic_DNA"/>
</dbReference>
<reference evidence="1 2" key="1">
    <citation type="submission" date="2017-06" db="EMBL/GenBank/DDBJ databases">
        <title>Genome sequencing of cyanobaciteial culture collection at National Institute for Environmental Studies (NIES).</title>
        <authorList>
            <person name="Hirose Y."/>
            <person name="Shimura Y."/>
            <person name="Fujisawa T."/>
            <person name="Nakamura Y."/>
            <person name="Kawachi M."/>
        </authorList>
    </citation>
    <scope>NUCLEOTIDE SEQUENCE [LARGE SCALE GENOMIC DNA]</scope>
    <source>
        <strain evidence="1 2">NIES-267</strain>
    </source>
</reference>
<sequence>MNNNTIDYQKSVTIPLQEKAHDWARKFASAQTSVEGKKRVYLNTLAVYAVHTYLKWIQVETDLENSDSWNLAANAFFNVNDLELPNTGKLICCPVLPNEDSFTPPELLLPDSIAYIPVRFQEVLNEVEILGYRPIIDSNNPLKNIGVSDSDYLDEEEIEEGYDDGFYLFPIENFLNWLFNIQDIVEAIENGTSELIREIIQRLEVEERSPYQFAVESTYRVKECEDNEDMFPNNGYKLFASSTAPSGEINKMANQLRSSTKSTQESELSTTDDNLKNELEELGSQWLHFVKEIIE</sequence>
<gene>
    <name evidence="1" type="ORF">NIES267_41480</name>
</gene>
<protein>
    <recommendedName>
        <fullName evidence="3">DUF1822 family protein</fullName>
    </recommendedName>
</protein>
<dbReference type="AlphaFoldDB" id="A0A1Z4LTU7"/>
<proteinExistence type="predicted"/>
<name>A0A1Z4LTU7_9CYAN</name>
<dbReference type="Pfam" id="PF08852">
    <property type="entry name" value="DUF1822"/>
    <property type="match status" value="1"/>
</dbReference>
<organism evidence="1 2">
    <name type="scientific">Calothrix parasitica NIES-267</name>
    <dbReference type="NCBI Taxonomy" id="1973488"/>
    <lineage>
        <taxon>Bacteria</taxon>
        <taxon>Bacillati</taxon>
        <taxon>Cyanobacteriota</taxon>
        <taxon>Cyanophyceae</taxon>
        <taxon>Nostocales</taxon>
        <taxon>Calotrichaceae</taxon>
        <taxon>Calothrix</taxon>
    </lineage>
</organism>